<dbReference type="Gene3D" id="3.40.50.2000">
    <property type="entry name" value="Glycogen Phosphorylase B"/>
    <property type="match status" value="2"/>
</dbReference>
<name>A0A7X2LU14_9BURK</name>
<dbReference type="Proteomes" id="UP000446768">
    <property type="component" value="Unassembled WGS sequence"/>
</dbReference>
<dbReference type="GO" id="GO:0016757">
    <property type="term" value="F:glycosyltransferase activity"/>
    <property type="evidence" value="ECO:0007669"/>
    <property type="project" value="TreeGrafter"/>
</dbReference>
<accession>A0A7X2LU14</accession>
<dbReference type="RefSeq" id="WP_154379475.1">
    <property type="nucleotide sequence ID" value="NZ_WKJJ01000018.1"/>
</dbReference>
<comment type="caution">
    <text evidence="1">The sequence shown here is derived from an EMBL/GenBank/DDBJ whole genome shotgun (WGS) entry which is preliminary data.</text>
</comment>
<reference evidence="1 2" key="1">
    <citation type="submission" date="2019-11" db="EMBL/GenBank/DDBJ databases">
        <title>Novel species isolated from a subtropical stream in China.</title>
        <authorList>
            <person name="Lu H."/>
        </authorList>
    </citation>
    <scope>NUCLEOTIDE SEQUENCE [LARGE SCALE GENOMIC DNA]</scope>
    <source>
        <strain evidence="1 2">FT92W</strain>
    </source>
</reference>
<keyword evidence="2" id="KW-1185">Reference proteome</keyword>
<organism evidence="1 2">
    <name type="scientific">Pseudoduganella rivuli</name>
    <dbReference type="NCBI Taxonomy" id="2666085"/>
    <lineage>
        <taxon>Bacteria</taxon>
        <taxon>Pseudomonadati</taxon>
        <taxon>Pseudomonadota</taxon>
        <taxon>Betaproteobacteria</taxon>
        <taxon>Burkholderiales</taxon>
        <taxon>Oxalobacteraceae</taxon>
        <taxon>Telluria group</taxon>
        <taxon>Pseudoduganella</taxon>
    </lineage>
</organism>
<dbReference type="InterPro" id="IPR050194">
    <property type="entry name" value="Glycosyltransferase_grp1"/>
</dbReference>
<dbReference type="Pfam" id="PF13692">
    <property type="entry name" value="Glyco_trans_1_4"/>
    <property type="match status" value="1"/>
</dbReference>
<evidence type="ECO:0000313" key="2">
    <source>
        <dbReference type="Proteomes" id="UP000446768"/>
    </source>
</evidence>
<protein>
    <submittedName>
        <fullName evidence="1">Glycosyltransferase</fullName>
    </submittedName>
</protein>
<dbReference type="SUPFAM" id="SSF53756">
    <property type="entry name" value="UDP-Glycosyltransferase/glycogen phosphorylase"/>
    <property type="match status" value="1"/>
</dbReference>
<sequence>MEVPTTNLLACQAATTCPPLVVHITDALDTDAEEGLLSLLHQMPPGRYRHVVIGWRHGAMWELRHSGHLAQVVRMPLAASHVPYDCRLPALRLFRRLKQMRPALIHTRSAALQWLAALAGVPVRLHDASAAGCAPRRHGLRSWLARLLTPSAQPRPHAAVDCLQFHPRLGPPAALGPAGYLCDGACVIGAAGPMDGAHGHLQLVDAFLHLLAFHGATAPLRLLIIGDGPERIACKKRLADAGAAHLAWLPGQRDDVARLMRVMDIFAAPECTPESATHVLQAMASGLPVVACQGGAHSHLVQTGWTGAQVPQGDATMLAETLSDYVRIPGLARRHGLRGRRQVLSHHSLAAVAEHYTALYDRLIPREEGPGTAPAPGNA</sequence>
<dbReference type="PANTHER" id="PTHR45947:SF3">
    <property type="entry name" value="SULFOQUINOVOSYL TRANSFERASE SQD2"/>
    <property type="match status" value="1"/>
</dbReference>
<dbReference type="PANTHER" id="PTHR45947">
    <property type="entry name" value="SULFOQUINOVOSYL TRANSFERASE SQD2"/>
    <property type="match status" value="1"/>
</dbReference>
<keyword evidence="1" id="KW-0808">Transferase</keyword>
<gene>
    <name evidence="1" type="ORF">GJ700_26035</name>
</gene>
<proteinExistence type="predicted"/>
<evidence type="ECO:0000313" key="1">
    <source>
        <dbReference type="EMBL" id="MRV75180.1"/>
    </source>
</evidence>
<dbReference type="AlphaFoldDB" id="A0A7X2LU14"/>
<dbReference type="EMBL" id="WKJJ01000018">
    <property type="protein sequence ID" value="MRV75180.1"/>
    <property type="molecule type" value="Genomic_DNA"/>
</dbReference>